<comment type="similarity">
    <text evidence="1 2">Belongs to the BioY family.</text>
</comment>
<keyword evidence="2 3" id="KW-0472">Membrane</keyword>
<dbReference type="Proteomes" id="UP000017819">
    <property type="component" value="Unassembled WGS sequence"/>
</dbReference>
<dbReference type="PIRSF" id="PIRSF016661">
    <property type="entry name" value="BioY"/>
    <property type="match status" value="1"/>
</dbReference>
<evidence type="ECO:0000256" key="2">
    <source>
        <dbReference type="PIRNR" id="PIRNR016661"/>
    </source>
</evidence>
<keyword evidence="3" id="KW-1133">Transmembrane helix</keyword>
<organism evidence="4 5">
    <name type="scientific">Lutibaculum baratangense AMV1</name>
    <dbReference type="NCBI Taxonomy" id="631454"/>
    <lineage>
        <taxon>Bacteria</taxon>
        <taxon>Pseudomonadati</taxon>
        <taxon>Pseudomonadota</taxon>
        <taxon>Alphaproteobacteria</taxon>
        <taxon>Hyphomicrobiales</taxon>
        <taxon>Tepidamorphaceae</taxon>
        <taxon>Lutibaculum</taxon>
    </lineage>
</organism>
<sequence>MRDMTNLVLTRAALGRETTVARSAALAVAGSLLIALCAKIQVPMWPVPVTMQTFAVLLIGLAYGSRLGTATVALYLAQGAVGLPVFAAGGGIAYLAGPTAGYLLGYLPAVALVGWLAERGWSRPAGTVFLAMLLGSAVIYLCGAGWLSVLVGPEKAVTLGVVPFLLGDVVKAALAAALLPVAWRLLSRF</sequence>
<feature type="transmembrane region" description="Helical" evidence="3">
    <location>
        <begin position="20"/>
        <end position="41"/>
    </location>
</feature>
<dbReference type="AlphaFoldDB" id="V4RJY3"/>
<dbReference type="eggNOG" id="COG1268">
    <property type="taxonomic scope" value="Bacteria"/>
</dbReference>
<dbReference type="EMBL" id="AWXZ01000018">
    <property type="protein sequence ID" value="ESR25644.1"/>
    <property type="molecule type" value="Genomic_DNA"/>
</dbReference>
<accession>V4RJY3</accession>
<protein>
    <recommendedName>
        <fullName evidence="2">Biotin transporter</fullName>
    </recommendedName>
</protein>
<keyword evidence="5" id="KW-1185">Reference proteome</keyword>
<reference evidence="4 5" key="1">
    <citation type="journal article" date="2014" name="Genome Announc.">
        <title>Draft Genome Sequence of Lutibaculum baratangense Strain AMV1T, Isolated from a Mud Volcano in Andamans, India.</title>
        <authorList>
            <person name="Singh A."/>
            <person name="Sreenivas A."/>
            <person name="Sathyanarayana Reddy G."/>
            <person name="Pinnaka A.K."/>
            <person name="Shivaji S."/>
        </authorList>
    </citation>
    <scope>NUCLEOTIDE SEQUENCE [LARGE SCALE GENOMIC DNA]</scope>
    <source>
        <strain evidence="4 5">AMV1</strain>
    </source>
</reference>
<feature type="transmembrane region" description="Helical" evidence="3">
    <location>
        <begin position="169"/>
        <end position="186"/>
    </location>
</feature>
<dbReference type="Gene3D" id="1.10.1760.20">
    <property type="match status" value="1"/>
</dbReference>
<evidence type="ECO:0000313" key="4">
    <source>
        <dbReference type="EMBL" id="ESR25644.1"/>
    </source>
</evidence>
<comment type="subcellular location">
    <subcellularLocation>
        <location evidence="2">Cell membrane</location>
        <topology evidence="2">Multi-pass membrane protein</topology>
    </subcellularLocation>
</comment>
<dbReference type="Pfam" id="PF02632">
    <property type="entry name" value="BioY"/>
    <property type="match status" value="1"/>
</dbReference>
<dbReference type="PANTHER" id="PTHR34295:SF1">
    <property type="entry name" value="BIOTIN TRANSPORTER BIOY"/>
    <property type="match status" value="1"/>
</dbReference>
<dbReference type="GO" id="GO:0005886">
    <property type="term" value="C:plasma membrane"/>
    <property type="evidence" value="ECO:0007669"/>
    <property type="project" value="UniProtKB-SubCell"/>
</dbReference>
<feature type="transmembrane region" description="Helical" evidence="3">
    <location>
        <begin position="100"/>
        <end position="117"/>
    </location>
</feature>
<evidence type="ECO:0000313" key="5">
    <source>
        <dbReference type="Proteomes" id="UP000017819"/>
    </source>
</evidence>
<dbReference type="InterPro" id="IPR003784">
    <property type="entry name" value="BioY"/>
</dbReference>
<dbReference type="PATRIC" id="fig|631454.5.peg.1459"/>
<feature type="transmembrane region" description="Helical" evidence="3">
    <location>
        <begin position="47"/>
        <end position="65"/>
    </location>
</feature>
<name>V4RJY3_9HYPH</name>
<feature type="transmembrane region" description="Helical" evidence="3">
    <location>
        <begin position="129"/>
        <end position="149"/>
    </location>
</feature>
<keyword evidence="3" id="KW-0812">Transmembrane</keyword>
<feature type="transmembrane region" description="Helical" evidence="3">
    <location>
        <begin position="72"/>
        <end position="94"/>
    </location>
</feature>
<keyword evidence="2" id="KW-1003">Cell membrane</keyword>
<dbReference type="PANTHER" id="PTHR34295">
    <property type="entry name" value="BIOTIN TRANSPORTER BIOY"/>
    <property type="match status" value="1"/>
</dbReference>
<dbReference type="GO" id="GO:0015225">
    <property type="term" value="F:biotin transmembrane transporter activity"/>
    <property type="evidence" value="ECO:0007669"/>
    <property type="project" value="UniProtKB-UniRule"/>
</dbReference>
<comment type="caution">
    <text evidence="4">The sequence shown here is derived from an EMBL/GenBank/DDBJ whole genome shotgun (WGS) entry which is preliminary data.</text>
</comment>
<gene>
    <name evidence="4" type="ORF">N177_1477</name>
</gene>
<evidence type="ECO:0000256" key="3">
    <source>
        <dbReference type="SAM" id="Phobius"/>
    </source>
</evidence>
<proteinExistence type="inferred from homology"/>
<dbReference type="STRING" id="631454.N177_1477"/>
<keyword evidence="2" id="KW-0813">Transport</keyword>
<evidence type="ECO:0000256" key="1">
    <source>
        <dbReference type="ARBA" id="ARBA00010692"/>
    </source>
</evidence>